<reference evidence="7 8" key="1">
    <citation type="submission" date="2020-11" db="EMBL/GenBank/DDBJ databases">
        <title>Kefir isolates.</title>
        <authorList>
            <person name="Marcisauskas S."/>
            <person name="Kim Y."/>
            <person name="Blasche S."/>
        </authorList>
    </citation>
    <scope>NUCLEOTIDE SEQUENCE [LARGE SCALE GENOMIC DNA]</scope>
    <source>
        <strain evidence="7 8">OG2</strain>
    </source>
</reference>
<dbReference type="InterPro" id="IPR042099">
    <property type="entry name" value="ANL_N_sf"/>
</dbReference>
<comment type="catalytic activity">
    <reaction evidence="5">
        <text>a long-chain fatty acid + ATP + CoA = a long-chain fatty acyl-CoA + AMP + diphosphate</text>
        <dbReference type="Rhea" id="RHEA:15421"/>
        <dbReference type="ChEBI" id="CHEBI:30616"/>
        <dbReference type="ChEBI" id="CHEBI:33019"/>
        <dbReference type="ChEBI" id="CHEBI:57287"/>
        <dbReference type="ChEBI" id="CHEBI:57560"/>
        <dbReference type="ChEBI" id="CHEBI:83139"/>
        <dbReference type="ChEBI" id="CHEBI:456215"/>
        <dbReference type="EC" id="6.2.1.3"/>
    </reaction>
</comment>
<feature type="domain" description="AMP-dependent synthetase/ligase" evidence="6">
    <location>
        <begin position="85"/>
        <end position="518"/>
    </location>
</feature>
<evidence type="ECO:0000256" key="5">
    <source>
        <dbReference type="ARBA" id="ARBA00036813"/>
    </source>
</evidence>
<evidence type="ECO:0000256" key="1">
    <source>
        <dbReference type="ARBA" id="ARBA00006432"/>
    </source>
</evidence>
<dbReference type="PANTHER" id="PTHR43272">
    <property type="entry name" value="LONG-CHAIN-FATTY-ACID--COA LIGASE"/>
    <property type="match status" value="1"/>
</dbReference>
<comment type="caution">
    <text evidence="7">The sequence shown here is derived from an EMBL/GenBank/DDBJ whole genome shotgun (WGS) entry which is preliminary data.</text>
</comment>
<dbReference type="Pfam" id="PF00501">
    <property type="entry name" value="AMP-binding"/>
    <property type="match status" value="1"/>
</dbReference>
<keyword evidence="2 7" id="KW-0436">Ligase</keyword>
<name>A0A9P7BCK8_MAUEX</name>
<gene>
    <name evidence="7" type="primary">FAA4_1</name>
    <name evidence="7" type="ORF">C6P45_001152</name>
</gene>
<dbReference type="PANTHER" id="PTHR43272:SF83">
    <property type="entry name" value="ACYL-COA SYNTHETASE LONG-CHAIN, ISOFORM J"/>
    <property type="match status" value="1"/>
</dbReference>
<dbReference type="Proteomes" id="UP000750334">
    <property type="component" value="Unassembled WGS sequence"/>
</dbReference>
<evidence type="ECO:0000256" key="3">
    <source>
        <dbReference type="ARBA" id="ARBA00022741"/>
    </source>
</evidence>
<evidence type="ECO:0000313" key="8">
    <source>
        <dbReference type="Proteomes" id="UP000750334"/>
    </source>
</evidence>
<organism evidence="7 8">
    <name type="scientific">Maudiozyma exigua</name>
    <name type="common">Yeast</name>
    <name type="synonym">Kazachstania exigua</name>
    <dbReference type="NCBI Taxonomy" id="34358"/>
    <lineage>
        <taxon>Eukaryota</taxon>
        <taxon>Fungi</taxon>
        <taxon>Dikarya</taxon>
        <taxon>Ascomycota</taxon>
        <taxon>Saccharomycotina</taxon>
        <taxon>Saccharomycetes</taxon>
        <taxon>Saccharomycetales</taxon>
        <taxon>Saccharomycetaceae</taxon>
        <taxon>Maudiozyma</taxon>
    </lineage>
</organism>
<dbReference type="GO" id="GO:0004467">
    <property type="term" value="F:long-chain fatty acid-CoA ligase activity"/>
    <property type="evidence" value="ECO:0007669"/>
    <property type="project" value="UniProtKB-EC"/>
</dbReference>
<evidence type="ECO:0000256" key="2">
    <source>
        <dbReference type="ARBA" id="ARBA00022598"/>
    </source>
</evidence>
<keyword evidence="8" id="KW-1185">Reference proteome</keyword>
<keyword evidence="3" id="KW-0547">Nucleotide-binding</keyword>
<dbReference type="GO" id="GO:0005811">
    <property type="term" value="C:lipid droplet"/>
    <property type="evidence" value="ECO:0007669"/>
    <property type="project" value="TreeGrafter"/>
</dbReference>
<dbReference type="OrthoDB" id="1700726at2759"/>
<dbReference type="InterPro" id="IPR020845">
    <property type="entry name" value="AMP-binding_CS"/>
</dbReference>
<dbReference type="EMBL" id="PUHR01000015">
    <property type="protein sequence ID" value="KAG0671139.1"/>
    <property type="molecule type" value="Genomic_DNA"/>
</dbReference>
<protein>
    <submittedName>
        <fullName evidence="7">Long-chain fatty acid-CoA ligase</fullName>
    </submittedName>
</protein>
<dbReference type="GO" id="GO:0035336">
    <property type="term" value="P:long-chain fatty-acyl-CoA metabolic process"/>
    <property type="evidence" value="ECO:0007669"/>
    <property type="project" value="TreeGrafter"/>
</dbReference>
<accession>A0A9P7BCK8</accession>
<dbReference type="PROSITE" id="PS00455">
    <property type="entry name" value="AMP_BINDING"/>
    <property type="match status" value="1"/>
</dbReference>
<dbReference type="GO" id="GO:0005886">
    <property type="term" value="C:plasma membrane"/>
    <property type="evidence" value="ECO:0007669"/>
    <property type="project" value="TreeGrafter"/>
</dbReference>
<sequence>MVEQYNIAIGKSERSNEMPPRKNSKFSKISMTKPFGMRCTTVYEFLIEAFSRNGKNKAVGWRDIIDIHEEKKLVDKIVNGKNVQTEKTWLYYEVSSYKYNTYEEMITIMHDLGRGLVQMGMTPGNVDKLHIFASTSHKWMKMFQGAQSQAIPVVTAYDTLSESGLIHSMVQTDTSAVFTDNMLLPRLITPLKETTSIKYVIYSDTLNPDDKRQNGKMYKIPSDAIKEIKKCRPDIKFFSYNKILKMGQKTKGKLEIVKPKPEDLSCIMYTSGSTGDPKGVTLLHSTIVAGIGGVGSTIYQYMGSSDRVIAFLPLAHIFEMVLELQGFYWGSVIGYGTVKTLSSNSMRNCLGDLQEFKPTFMVGVAAVWETIRKGIITQLASQPSFIQKIFWTAYRTKLIMEKYHIPGSDAVGRTIFKKVREATGGCLRYIGNGGSAISQETQIFLSNVVAPMLIGYGLTETVANAALTQPDRFEYGVAGDLVATVTAKLVDVEELGYYGRNNQGELWLKGACVMKGYYNNPEETAKALTSDGWFKTGDIAEWIPNGHIKIIDRKKNLVKNINGEYLALEKLESVYRSSKYINNICCYVDQNKVRAVGIAVPVFPELTKLALSLGIMKPGEDVEGYLENPRLVKAVLADISKVGLNQGLGKMELLEGVVLFPMEWTPENGYVTSVQKLKREDILNAVRERVDNIYLVQ</sequence>
<evidence type="ECO:0000259" key="6">
    <source>
        <dbReference type="Pfam" id="PF00501"/>
    </source>
</evidence>
<dbReference type="Gene3D" id="3.40.50.12780">
    <property type="entry name" value="N-terminal domain of ligase-like"/>
    <property type="match status" value="1"/>
</dbReference>
<comment type="similarity">
    <text evidence="1">Belongs to the ATP-dependent AMP-binding enzyme family.</text>
</comment>
<dbReference type="AlphaFoldDB" id="A0A9P7BCK8"/>
<dbReference type="SUPFAM" id="SSF56801">
    <property type="entry name" value="Acetyl-CoA synthetase-like"/>
    <property type="match status" value="1"/>
</dbReference>
<keyword evidence="4" id="KW-0067">ATP-binding</keyword>
<dbReference type="GO" id="GO:0005524">
    <property type="term" value="F:ATP binding"/>
    <property type="evidence" value="ECO:0007669"/>
    <property type="project" value="UniProtKB-KW"/>
</dbReference>
<evidence type="ECO:0000313" key="7">
    <source>
        <dbReference type="EMBL" id="KAG0671139.1"/>
    </source>
</evidence>
<dbReference type="InterPro" id="IPR000873">
    <property type="entry name" value="AMP-dep_synth/lig_dom"/>
</dbReference>
<proteinExistence type="inferred from homology"/>
<dbReference type="GO" id="GO:0005783">
    <property type="term" value="C:endoplasmic reticulum"/>
    <property type="evidence" value="ECO:0007669"/>
    <property type="project" value="TreeGrafter"/>
</dbReference>
<evidence type="ECO:0000256" key="4">
    <source>
        <dbReference type="ARBA" id="ARBA00022840"/>
    </source>
</evidence>